<feature type="transmembrane region" description="Helical" evidence="13">
    <location>
        <begin position="181"/>
        <end position="202"/>
    </location>
</feature>
<comment type="subcellular location">
    <subcellularLocation>
        <location evidence="1">Cell membrane</location>
        <topology evidence="1">Multi-pass membrane protein</topology>
    </subcellularLocation>
</comment>
<dbReference type="NCBIfam" id="TIGR00203">
    <property type="entry name" value="cydB"/>
    <property type="match status" value="1"/>
</dbReference>
<evidence type="ECO:0000256" key="7">
    <source>
        <dbReference type="ARBA" id="ARBA00022723"/>
    </source>
</evidence>
<keyword evidence="3" id="KW-0813">Transport</keyword>
<keyword evidence="7" id="KW-0479">Metal-binding</keyword>
<feature type="transmembrane region" description="Helical" evidence="13">
    <location>
        <begin position="322"/>
        <end position="345"/>
    </location>
</feature>
<comment type="caution">
    <text evidence="14">The sequence shown here is derived from an EMBL/GenBank/DDBJ whole genome shotgun (WGS) entry which is preliminary data.</text>
</comment>
<dbReference type="InterPro" id="IPR003317">
    <property type="entry name" value="Cyt-d_oxidase_su2"/>
</dbReference>
<keyword evidence="5" id="KW-0349">Heme</keyword>
<dbReference type="EMBL" id="JAYJJU010000021">
    <property type="protein sequence ID" value="MEB3033673.1"/>
    <property type="molecule type" value="Genomic_DNA"/>
</dbReference>
<evidence type="ECO:0000256" key="13">
    <source>
        <dbReference type="SAM" id="Phobius"/>
    </source>
</evidence>
<dbReference type="PANTHER" id="PTHR43141:SF5">
    <property type="entry name" value="CYTOCHROME BD-I UBIQUINOL OXIDASE SUBUNIT 2"/>
    <property type="match status" value="1"/>
</dbReference>
<feature type="transmembrane region" description="Helical" evidence="13">
    <location>
        <begin position="138"/>
        <end position="161"/>
    </location>
</feature>
<feature type="transmembrane region" description="Helical" evidence="13">
    <location>
        <begin position="106"/>
        <end position="126"/>
    </location>
</feature>
<evidence type="ECO:0000256" key="9">
    <source>
        <dbReference type="ARBA" id="ARBA00022989"/>
    </source>
</evidence>
<feature type="region of interest" description="Disordered" evidence="12">
    <location>
        <begin position="43"/>
        <end position="63"/>
    </location>
</feature>
<protein>
    <submittedName>
        <fullName evidence="14">Cytochrome d ubiquinol oxidase subunit II</fullName>
    </submittedName>
</protein>
<feature type="transmembrane region" description="Helical" evidence="13">
    <location>
        <begin position="273"/>
        <end position="297"/>
    </location>
</feature>
<evidence type="ECO:0000256" key="3">
    <source>
        <dbReference type="ARBA" id="ARBA00022448"/>
    </source>
</evidence>
<organism evidence="14 15">
    <name type="scientific">[Mycobacterium] nativiensis</name>
    <dbReference type="NCBI Taxonomy" id="2855503"/>
    <lineage>
        <taxon>Bacteria</taxon>
        <taxon>Bacillati</taxon>
        <taxon>Actinomycetota</taxon>
        <taxon>Actinomycetes</taxon>
        <taxon>Mycobacteriales</taxon>
        <taxon>Mycobacteriaceae</taxon>
        <taxon>Mycolicibacter</taxon>
    </lineage>
</organism>
<evidence type="ECO:0000256" key="2">
    <source>
        <dbReference type="ARBA" id="ARBA00007543"/>
    </source>
</evidence>
<sequence>MGLQEVWFVLVAVLFLGFFVLEGFDFGVGMLMAPFGRAGSGGSASLDEGEAKLGPPHKPRDPEAHRRAALNTIGPVWDGNEVWLITAGGAMFAAFPGWYATVFSTLYLPLLAILFGMIVRVVAIEWRGKVDDPKWRAWADLGIAAGSWLPAILWGVAFAALVRGLPVDADHHIRPAFGDVINAYTLLGGLATGGLFLFYGAVFTSLKTIGPIRDDAHRFAARLSLPVTALVAGFGVWTQVAHGTGWTWLVLGVAVVAQLAAVALVWRRVSDGWAFTCTAVVVAAVVVLLFGALYPALVPSTLDPQWSLTIYNASSTPYTLKIMTWAAAIFAPLAIVYQGWTYWVFRQRISAEQIPPSIGLSRQPS</sequence>
<evidence type="ECO:0000256" key="12">
    <source>
        <dbReference type="SAM" id="MobiDB-lite"/>
    </source>
</evidence>
<evidence type="ECO:0000256" key="1">
    <source>
        <dbReference type="ARBA" id="ARBA00004651"/>
    </source>
</evidence>
<keyword evidence="6 13" id="KW-0812">Transmembrane</keyword>
<reference evidence="14 15" key="1">
    <citation type="submission" date="2023-12" db="EMBL/GenBank/DDBJ databases">
        <title>Description of new species of Mycobacterium terrae complex isolated from sewage at the Sao Paulo Zoological Park Foundation in Brazil.</title>
        <authorList>
            <person name="Romagnoli C.L."/>
            <person name="Conceicao E.C."/>
            <person name="Machado E."/>
            <person name="Barreto L.B.P.F."/>
            <person name="Sharma A."/>
            <person name="Silva N.M."/>
            <person name="Marques L.E."/>
            <person name="Juliana M.A."/>
            <person name="Lourenco M.C.S."/>
            <person name="Digiampietri L.A."/>
            <person name="Suffys P.N."/>
            <person name="Viana-Niero C."/>
        </authorList>
    </citation>
    <scope>NUCLEOTIDE SEQUENCE [LARGE SCALE GENOMIC DNA]</scope>
    <source>
        <strain evidence="14 15">MYC340</strain>
    </source>
</reference>
<accession>A0ABU5Y0M7</accession>
<evidence type="ECO:0000256" key="8">
    <source>
        <dbReference type="ARBA" id="ARBA00022982"/>
    </source>
</evidence>
<evidence type="ECO:0000256" key="11">
    <source>
        <dbReference type="ARBA" id="ARBA00023136"/>
    </source>
</evidence>
<feature type="transmembrane region" description="Helical" evidence="13">
    <location>
        <begin position="6"/>
        <end position="28"/>
    </location>
</feature>
<feature type="transmembrane region" description="Helical" evidence="13">
    <location>
        <begin position="246"/>
        <end position="266"/>
    </location>
</feature>
<gene>
    <name evidence="14" type="primary">cydB</name>
    <name evidence="14" type="ORF">KV113_19120</name>
</gene>
<proteinExistence type="inferred from homology"/>
<keyword evidence="10" id="KW-0408">Iron</keyword>
<evidence type="ECO:0000313" key="15">
    <source>
        <dbReference type="Proteomes" id="UP001298593"/>
    </source>
</evidence>
<name>A0ABU5Y0M7_9MYCO</name>
<dbReference type="RefSeq" id="WP_224974469.1">
    <property type="nucleotide sequence ID" value="NZ_JAYJJU010000021.1"/>
</dbReference>
<keyword evidence="4" id="KW-1003">Cell membrane</keyword>
<comment type="similarity">
    <text evidence="2">Belongs to the cytochrome ubiquinol oxidase subunit 2 family.</text>
</comment>
<dbReference type="PANTHER" id="PTHR43141">
    <property type="entry name" value="CYTOCHROME BD2 SUBUNIT II"/>
    <property type="match status" value="1"/>
</dbReference>
<dbReference type="Pfam" id="PF02322">
    <property type="entry name" value="Cyt_bd_oxida_II"/>
    <property type="match status" value="1"/>
</dbReference>
<feature type="transmembrane region" description="Helical" evidence="13">
    <location>
        <begin position="223"/>
        <end position="240"/>
    </location>
</feature>
<evidence type="ECO:0000256" key="4">
    <source>
        <dbReference type="ARBA" id="ARBA00022475"/>
    </source>
</evidence>
<evidence type="ECO:0000256" key="5">
    <source>
        <dbReference type="ARBA" id="ARBA00022617"/>
    </source>
</evidence>
<keyword evidence="11 13" id="KW-0472">Membrane</keyword>
<dbReference type="PIRSF" id="PIRSF000267">
    <property type="entry name" value="Cyt_oxidse_sub2"/>
    <property type="match status" value="1"/>
</dbReference>
<evidence type="ECO:0000256" key="10">
    <source>
        <dbReference type="ARBA" id="ARBA00023004"/>
    </source>
</evidence>
<keyword evidence="15" id="KW-1185">Reference proteome</keyword>
<evidence type="ECO:0000256" key="6">
    <source>
        <dbReference type="ARBA" id="ARBA00022692"/>
    </source>
</evidence>
<keyword evidence="9 13" id="KW-1133">Transmembrane helix</keyword>
<dbReference type="Proteomes" id="UP001298593">
    <property type="component" value="Unassembled WGS sequence"/>
</dbReference>
<keyword evidence="8" id="KW-0249">Electron transport</keyword>
<evidence type="ECO:0000313" key="14">
    <source>
        <dbReference type="EMBL" id="MEB3033673.1"/>
    </source>
</evidence>